<accession>A0A6L2N6F8</accession>
<organism evidence="3">
    <name type="scientific">Tanacetum cinerariifolium</name>
    <name type="common">Dalmatian daisy</name>
    <name type="synonym">Chrysanthemum cinerariifolium</name>
    <dbReference type="NCBI Taxonomy" id="118510"/>
    <lineage>
        <taxon>Eukaryota</taxon>
        <taxon>Viridiplantae</taxon>
        <taxon>Streptophyta</taxon>
        <taxon>Embryophyta</taxon>
        <taxon>Tracheophyta</taxon>
        <taxon>Spermatophyta</taxon>
        <taxon>Magnoliopsida</taxon>
        <taxon>eudicotyledons</taxon>
        <taxon>Gunneridae</taxon>
        <taxon>Pentapetalae</taxon>
        <taxon>asterids</taxon>
        <taxon>campanulids</taxon>
        <taxon>Asterales</taxon>
        <taxon>Asteraceae</taxon>
        <taxon>Asteroideae</taxon>
        <taxon>Anthemideae</taxon>
        <taxon>Anthemidinae</taxon>
        <taxon>Tanacetum</taxon>
    </lineage>
</organism>
<reference evidence="3" key="1">
    <citation type="journal article" date="2019" name="Sci. Rep.">
        <title>Draft genome of Tanacetum cinerariifolium, the natural source of mosquito coil.</title>
        <authorList>
            <person name="Yamashiro T."/>
            <person name="Shiraishi A."/>
            <person name="Satake H."/>
            <person name="Nakayama K."/>
        </authorList>
    </citation>
    <scope>NUCLEOTIDE SEQUENCE</scope>
</reference>
<dbReference type="EMBL" id="BKCJ010008011">
    <property type="protein sequence ID" value="GEU80104.1"/>
    <property type="molecule type" value="Genomic_DNA"/>
</dbReference>
<feature type="region of interest" description="Disordered" evidence="1">
    <location>
        <begin position="283"/>
        <end position="321"/>
    </location>
</feature>
<protein>
    <recommendedName>
        <fullName evidence="2">No apical meristem-associated C-terminal domain-containing protein</fullName>
    </recommendedName>
</protein>
<dbReference type="InterPro" id="IPR029466">
    <property type="entry name" value="NAM-associated_C"/>
</dbReference>
<feature type="compositionally biased region" description="Basic residues" evidence="1">
    <location>
        <begin position="293"/>
        <end position="302"/>
    </location>
</feature>
<dbReference type="PANTHER" id="PTHR45023:SF4">
    <property type="entry name" value="GLYCINE-RICH PROTEIN-RELATED"/>
    <property type="match status" value="1"/>
</dbReference>
<dbReference type="Pfam" id="PF14303">
    <property type="entry name" value="NAM-associated"/>
    <property type="match status" value="1"/>
</dbReference>
<comment type="caution">
    <text evidence="3">The sequence shown here is derived from an EMBL/GenBank/DDBJ whole genome shotgun (WGS) entry which is preliminary data.</text>
</comment>
<feature type="compositionally biased region" description="Basic and acidic residues" evidence="1">
    <location>
        <begin position="283"/>
        <end position="292"/>
    </location>
</feature>
<sequence>MLRNPSSDLNLLRRQSYYHQPYPNQPYRNPTRAPKQYGFYGYGSHPNAFQDYTSQHSSFPFSHQDYVSQTQMGGPSSQPRTYPPKSPINAFPIEELYTPEFLESLQENIDYWQAPSTYEAAGWLAIFENSKDGYVKKKQGFWREVLEYIKSKTKQYGRQTYKAVLGKWKTMRSSVIRFSGIYSNVMHMVQEIGAGAEYYVQKAMIHYEVETGIPFKLRHCWEVLRDRPKWQEIALPKFSTGSGGSKRHKSSGSSSFNIESGEASINLNTNVGDNNEDEVQKIRRPNGRDKARAAWRKNKRLKPTGSSTLNEDETDRVDGNWDDSFGEEEHLAFLKIKRRDVECREQEIEQQDMRFYLHPYDHLTGDQQNAMEEIRAKIKAKYNL</sequence>
<dbReference type="PANTHER" id="PTHR45023">
    <property type="match status" value="1"/>
</dbReference>
<evidence type="ECO:0000313" key="3">
    <source>
        <dbReference type="EMBL" id="GEU80104.1"/>
    </source>
</evidence>
<evidence type="ECO:0000259" key="2">
    <source>
        <dbReference type="Pfam" id="PF14303"/>
    </source>
</evidence>
<evidence type="ECO:0000256" key="1">
    <source>
        <dbReference type="SAM" id="MobiDB-lite"/>
    </source>
</evidence>
<gene>
    <name evidence="3" type="ORF">Tci_052082</name>
</gene>
<feature type="domain" description="No apical meristem-associated C-terminal" evidence="2">
    <location>
        <begin position="214"/>
        <end position="299"/>
    </location>
</feature>
<proteinExistence type="predicted"/>
<feature type="region of interest" description="Disordered" evidence="1">
    <location>
        <begin position="240"/>
        <end position="259"/>
    </location>
</feature>
<feature type="compositionally biased region" description="Acidic residues" evidence="1">
    <location>
        <begin position="310"/>
        <end position="321"/>
    </location>
</feature>
<name>A0A6L2N6F8_TANCI</name>
<dbReference type="AlphaFoldDB" id="A0A6L2N6F8"/>